<comment type="caution">
    <text evidence="1">The sequence shown here is derived from an EMBL/GenBank/DDBJ whole genome shotgun (WGS) entry which is preliminary data.</text>
</comment>
<organism evidence="1 2">
    <name type="scientific">Batrachochytrium salamandrivorans</name>
    <dbReference type="NCBI Taxonomy" id="1357716"/>
    <lineage>
        <taxon>Eukaryota</taxon>
        <taxon>Fungi</taxon>
        <taxon>Fungi incertae sedis</taxon>
        <taxon>Chytridiomycota</taxon>
        <taxon>Chytridiomycota incertae sedis</taxon>
        <taxon>Chytridiomycetes</taxon>
        <taxon>Rhizophydiales</taxon>
        <taxon>Rhizophydiales incertae sedis</taxon>
        <taxon>Batrachochytrium</taxon>
    </lineage>
</organism>
<dbReference type="Proteomes" id="UP001648503">
    <property type="component" value="Unassembled WGS sequence"/>
</dbReference>
<keyword evidence="2" id="KW-1185">Reference proteome</keyword>
<dbReference type="EMBL" id="JAFCIX010000312">
    <property type="protein sequence ID" value="KAH6595257.1"/>
    <property type="molecule type" value="Genomic_DNA"/>
</dbReference>
<proteinExistence type="predicted"/>
<gene>
    <name evidence="1" type="ORF">BASA50_006051</name>
</gene>
<sequence length="123" mass="13351">MLIESVLYFPFEPGRCDTAGTPLAKHLYGTGVVLSYMKSIPQELLTKMCGSERQDLKLGMARSVNAAKVKSYAPVQVQRSAKSCSCSTNAVGCFHDDLHYASFAKEPSAKVAYKSANGKSKDH</sequence>
<name>A0ABQ8FB81_9FUNG</name>
<protein>
    <submittedName>
        <fullName evidence="1">Uncharacterized protein</fullName>
    </submittedName>
</protein>
<accession>A0ABQ8FB81</accession>
<reference evidence="1 2" key="1">
    <citation type="submission" date="2021-02" db="EMBL/GenBank/DDBJ databases">
        <title>Variation within the Batrachochytrium salamandrivorans European outbreak.</title>
        <authorList>
            <person name="Kelly M."/>
            <person name="Pasmans F."/>
            <person name="Shea T.P."/>
            <person name="Munoz J.F."/>
            <person name="Carranza S."/>
            <person name="Cuomo C.A."/>
            <person name="Martel A."/>
        </authorList>
    </citation>
    <scope>NUCLEOTIDE SEQUENCE [LARGE SCALE GENOMIC DNA]</scope>
    <source>
        <strain evidence="1 2">AMFP18/2</strain>
    </source>
</reference>
<evidence type="ECO:0000313" key="2">
    <source>
        <dbReference type="Proteomes" id="UP001648503"/>
    </source>
</evidence>
<evidence type="ECO:0000313" key="1">
    <source>
        <dbReference type="EMBL" id="KAH6595257.1"/>
    </source>
</evidence>